<comment type="caution">
    <text evidence="4">The sequence shown here is derived from an EMBL/GenBank/DDBJ whole genome shotgun (WGS) entry which is preliminary data.</text>
</comment>
<feature type="domain" description="Peptidoglycan binding-like" evidence="2">
    <location>
        <begin position="248"/>
        <end position="306"/>
    </location>
</feature>
<dbReference type="InterPro" id="IPR036366">
    <property type="entry name" value="PGBDSf"/>
</dbReference>
<evidence type="ECO:0000256" key="1">
    <source>
        <dbReference type="SAM" id="MobiDB-lite"/>
    </source>
</evidence>
<protein>
    <submittedName>
        <fullName evidence="4">Peptidoglycan hydrolase-like protein with peptidoglycan-binding domain</fullName>
    </submittedName>
</protein>
<dbReference type="Pfam" id="PF13539">
    <property type="entry name" value="Peptidase_M15_4"/>
    <property type="match status" value="1"/>
</dbReference>
<dbReference type="SUPFAM" id="SSF55166">
    <property type="entry name" value="Hedgehog/DD-peptidase"/>
    <property type="match status" value="1"/>
</dbReference>
<evidence type="ECO:0000259" key="2">
    <source>
        <dbReference type="Pfam" id="PF01471"/>
    </source>
</evidence>
<evidence type="ECO:0000259" key="3">
    <source>
        <dbReference type="Pfam" id="PF13539"/>
    </source>
</evidence>
<dbReference type="GO" id="GO:0008233">
    <property type="term" value="F:peptidase activity"/>
    <property type="evidence" value="ECO:0007669"/>
    <property type="project" value="InterPro"/>
</dbReference>
<reference evidence="4 5" key="1">
    <citation type="submission" date="2019-06" db="EMBL/GenBank/DDBJ databases">
        <title>Sequencing the genomes of 1000 actinobacteria strains.</title>
        <authorList>
            <person name="Klenk H.-P."/>
        </authorList>
    </citation>
    <scope>NUCLEOTIDE SEQUENCE [LARGE SCALE GENOMIC DNA]</scope>
    <source>
        <strain evidence="4 5">DSM 45679</strain>
    </source>
</reference>
<evidence type="ECO:0000313" key="5">
    <source>
        <dbReference type="Proteomes" id="UP000320876"/>
    </source>
</evidence>
<dbReference type="EMBL" id="VFML01000001">
    <property type="protein sequence ID" value="TQJ04701.1"/>
    <property type="molecule type" value="Genomic_DNA"/>
</dbReference>
<proteinExistence type="predicted"/>
<feature type="domain" description="Peptidoglycan binding-like" evidence="2">
    <location>
        <begin position="177"/>
        <end position="220"/>
    </location>
</feature>
<keyword evidence="5" id="KW-1185">Reference proteome</keyword>
<feature type="compositionally biased region" description="Gly residues" evidence="1">
    <location>
        <begin position="226"/>
        <end position="236"/>
    </location>
</feature>
<feature type="domain" description="Peptidase M15C" evidence="3">
    <location>
        <begin position="72"/>
        <end position="136"/>
    </location>
</feature>
<dbReference type="Gene3D" id="3.30.1380.10">
    <property type="match status" value="1"/>
</dbReference>
<dbReference type="AlphaFoldDB" id="A0A542DNM0"/>
<dbReference type="InterPro" id="IPR036365">
    <property type="entry name" value="PGBD-like_sf"/>
</dbReference>
<sequence length="308" mass="33166">MAVSQNGWPVNPPRRARTVPGSKVRITVADGPAGDVLMYVASQIDKRVEDVDLRSTRGEFDDWGWADRPIRGGTATSNHASATAIDINATRHPLGVRGTFNRAQVAEIHRILAEVDHVVRWGGDYTGRVDEMHFEINAPYNRVAAVANRLGNGGGDPAPSPGRPTLKRGSRGEAVKLVQRYLGITADGIFGTQTEAAVRRYQSSQGLAVDGIVGRRTWARIESGLGDPGTGTGGSGSPTRPVLKRGSRGQPVRDLQAFLNRVYPAYSQLVVDGIFGPATERVVKEFQRRSGIAVDGIVGKHTWAKLGF</sequence>
<evidence type="ECO:0000313" key="4">
    <source>
        <dbReference type="EMBL" id="TQJ04701.1"/>
    </source>
</evidence>
<name>A0A542DNM0_AMYCI</name>
<gene>
    <name evidence="4" type="ORF">FB471_4508</name>
</gene>
<dbReference type="InterPro" id="IPR002477">
    <property type="entry name" value="Peptidoglycan-bd-like"/>
</dbReference>
<dbReference type="InterPro" id="IPR039561">
    <property type="entry name" value="Peptidase_M15C"/>
</dbReference>
<dbReference type="InterPro" id="IPR009045">
    <property type="entry name" value="Zn_M74/Hedgehog-like"/>
</dbReference>
<keyword evidence="4" id="KW-0378">Hydrolase</keyword>
<feature type="region of interest" description="Disordered" evidence="1">
    <location>
        <begin position="223"/>
        <end position="248"/>
    </location>
</feature>
<accession>A0A542DNM0</accession>
<organism evidence="4 5">
    <name type="scientific">Amycolatopsis cihanbeyliensis</name>
    <dbReference type="NCBI Taxonomy" id="1128664"/>
    <lineage>
        <taxon>Bacteria</taxon>
        <taxon>Bacillati</taxon>
        <taxon>Actinomycetota</taxon>
        <taxon>Actinomycetes</taxon>
        <taxon>Pseudonocardiales</taxon>
        <taxon>Pseudonocardiaceae</taxon>
        <taxon>Amycolatopsis</taxon>
    </lineage>
</organism>
<dbReference type="OrthoDB" id="9810670at2"/>
<dbReference type="Pfam" id="PF01471">
    <property type="entry name" value="PG_binding_1"/>
    <property type="match status" value="2"/>
</dbReference>
<dbReference type="Proteomes" id="UP000320876">
    <property type="component" value="Unassembled WGS sequence"/>
</dbReference>
<dbReference type="Gene3D" id="1.10.101.10">
    <property type="entry name" value="PGBD-like superfamily/PGBD"/>
    <property type="match status" value="2"/>
</dbReference>
<dbReference type="SUPFAM" id="SSF47090">
    <property type="entry name" value="PGBD-like"/>
    <property type="match status" value="2"/>
</dbReference>